<dbReference type="InterPro" id="IPR003736">
    <property type="entry name" value="PAAI_dom"/>
</dbReference>
<gene>
    <name evidence="4" type="ORF">FPZ11_02455</name>
</gene>
<evidence type="ECO:0000313" key="5">
    <source>
        <dbReference type="Proteomes" id="UP000320216"/>
    </source>
</evidence>
<accession>A0A5B8M1I8</accession>
<dbReference type="GO" id="GO:0005829">
    <property type="term" value="C:cytosol"/>
    <property type="evidence" value="ECO:0007669"/>
    <property type="project" value="TreeGrafter"/>
</dbReference>
<organism evidence="4 5">
    <name type="scientific">Humibacter ginsenosidimutans</name>
    <dbReference type="NCBI Taxonomy" id="2599293"/>
    <lineage>
        <taxon>Bacteria</taxon>
        <taxon>Bacillati</taxon>
        <taxon>Actinomycetota</taxon>
        <taxon>Actinomycetes</taxon>
        <taxon>Micrococcales</taxon>
        <taxon>Microbacteriaceae</taxon>
        <taxon>Humibacter</taxon>
    </lineage>
</organism>
<evidence type="ECO:0000256" key="2">
    <source>
        <dbReference type="ARBA" id="ARBA00022801"/>
    </source>
</evidence>
<dbReference type="CDD" id="cd03443">
    <property type="entry name" value="PaaI_thioesterase"/>
    <property type="match status" value="1"/>
</dbReference>
<dbReference type="Gene3D" id="3.10.129.10">
    <property type="entry name" value="Hotdog Thioesterase"/>
    <property type="match status" value="1"/>
</dbReference>
<feature type="domain" description="Thioesterase" evidence="3">
    <location>
        <begin position="55"/>
        <end position="130"/>
    </location>
</feature>
<dbReference type="KEGG" id="huw:FPZ11_02455"/>
<dbReference type="NCBIfam" id="TIGR00369">
    <property type="entry name" value="unchar_dom_1"/>
    <property type="match status" value="1"/>
</dbReference>
<name>A0A5B8M1I8_9MICO</name>
<proteinExistence type="inferred from homology"/>
<keyword evidence="2" id="KW-0378">Hydrolase</keyword>
<dbReference type="SUPFAM" id="SSF54637">
    <property type="entry name" value="Thioesterase/thiol ester dehydrase-isomerase"/>
    <property type="match status" value="1"/>
</dbReference>
<dbReference type="InterPro" id="IPR029069">
    <property type="entry name" value="HotDog_dom_sf"/>
</dbReference>
<dbReference type="PANTHER" id="PTHR43240">
    <property type="entry name" value="1,4-DIHYDROXY-2-NAPHTHOYL-COA THIOESTERASE 1"/>
    <property type="match status" value="1"/>
</dbReference>
<evidence type="ECO:0000256" key="1">
    <source>
        <dbReference type="ARBA" id="ARBA00008324"/>
    </source>
</evidence>
<sequence length="143" mass="14943">MSDTGDATSTTDALAYVRERGMGALAAKMGIEMVEFTLDRAVATMPVDGNTQPAGLLHGGAYVVLGESLGSMSANLWAGEGRLAVGIEINATHTRSATSGIVTGVCTPVHLGRTLTTHEIAITDEQGRRCSTIRITNLIKDRA</sequence>
<protein>
    <submittedName>
        <fullName evidence="4">Hotdog fold thioesterase</fullName>
    </submittedName>
</protein>
<dbReference type="InterPro" id="IPR006683">
    <property type="entry name" value="Thioestr_dom"/>
</dbReference>
<comment type="similarity">
    <text evidence="1">Belongs to the thioesterase PaaI family.</text>
</comment>
<dbReference type="AlphaFoldDB" id="A0A5B8M1I8"/>
<evidence type="ECO:0000313" key="4">
    <source>
        <dbReference type="EMBL" id="QDZ13804.1"/>
    </source>
</evidence>
<dbReference type="RefSeq" id="WP_146318089.1">
    <property type="nucleotide sequence ID" value="NZ_CP042305.1"/>
</dbReference>
<dbReference type="PANTHER" id="PTHR43240:SF5">
    <property type="entry name" value="1,4-DIHYDROXY-2-NAPHTHOYL-COA THIOESTERASE 1"/>
    <property type="match status" value="1"/>
</dbReference>
<dbReference type="GO" id="GO:0061522">
    <property type="term" value="F:1,4-dihydroxy-2-naphthoyl-CoA thioesterase activity"/>
    <property type="evidence" value="ECO:0007669"/>
    <property type="project" value="TreeGrafter"/>
</dbReference>
<evidence type="ECO:0000259" key="3">
    <source>
        <dbReference type="Pfam" id="PF03061"/>
    </source>
</evidence>
<reference evidence="4 5" key="1">
    <citation type="submission" date="2019-07" db="EMBL/GenBank/DDBJ databases">
        <title>Full genome sequence of Humibacter sp. WJ7-1.</title>
        <authorList>
            <person name="Im W.-T."/>
        </authorList>
    </citation>
    <scope>NUCLEOTIDE SEQUENCE [LARGE SCALE GENOMIC DNA]</scope>
    <source>
        <strain evidence="4 5">WJ7-1</strain>
    </source>
</reference>
<dbReference type="Pfam" id="PF03061">
    <property type="entry name" value="4HBT"/>
    <property type="match status" value="1"/>
</dbReference>
<dbReference type="EMBL" id="CP042305">
    <property type="protein sequence ID" value="QDZ13804.1"/>
    <property type="molecule type" value="Genomic_DNA"/>
</dbReference>
<keyword evidence="5" id="KW-1185">Reference proteome</keyword>
<dbReference type="Proteomes" id="UP000320216">
    <property type="component" value="Chromosome"/>
</dbReference>
<dbReference type="OrthoDB" id="9798208at2"/>